<dbReference type="Proteomes" id="UP001066276">
    <property type="component" value="Chromosome 5"/>
</dbReference>
<organism evidence="2 3">
    <name type="scientific">Pleurodeles waltl</name>
    <name type="common">Iberian ribbed newt</name>
    <dbReference type="NCBI Taxonomy" id="8319"/>
    <lineage>
        <taxon>Eukaryota</taxon>
        <taxon>Metazoa</taxon>
        <taxon>Chordata</taxon>
        <taxon>Craniata</taxon>
        <taxon>Vertebrata</taxon>
        <taxon>Euteleostomi</taxon>
        <taxon>Amphibia</taxon>
        <taxon>Batrachia</taxon>
        <taxon>Caudata</taxon>
        <taxon>Salamandroidea</taxon>
        <taxon>Salamandridae</taxon>
        <taxon>Pleurodelinae</taxon>
        <taxon>Pleurodeles</taxon>
    </lineage>
</organism>
<gene>
    <name evidence="2" type="ORF">NDU88_007963</name>
</gene>
<comment type="caution">
    <text evidence="2">The sequence shown here is derived from an EMBL/GenBank/DDBJ whole genome shotgun (WGS) entry which is preliminary data.</text>
</comment>
<reference evidence="2" key="1">
    <citation type="journal article" date="2022" name="bioRxiv">
        <title>Sequencing and chromosome-scale assembly of the giantPleurodeles waltlgenome.</title>
        <authorList>
            <person name="Brown T."/>
            <person name="Elewa A."/>
            <person name="Iarovenko S."/>
            <person name="Subramanian E."/>
            <person name="Araus A.J."/>
            <person name="Petzold A."/>
            <person name="Susuki M."/>
            <person name="Suzuki K.-i.T."/>
            <person name="Hayashi T."/>
            <person name="Toyoda A."/>
            <person name="Oliveira C."/>
            <person name="Osipova E."/>
            <person name="Leigh N.D."/>
            <person name="Simon A."/>
            <person name="Yun M.H."/>
        </authorList>
    </citation>
    <scope>NUCLEOTIDE SEQUENCE</scope>
    <source>
        <strain evidence="2">20211129_DDA</strain>
        <tissue evidence="2">Liver</tissue>
    </source>
</reference>
<feature type="region of interest" description="Disordered" evidence="1">
    <location>
        <begin position="1"/>
        <end position="138"/>
    </location>
</feature>
<keyword evidence="3" id="KW-1185">Reference proteome</keyword>
<dbReference type="AlphaFoldDB" id="A0AAV7RTE1"/>
<protein>
    <submittedName>
        <fullName evidence="2">Uncharacterized protein</fullName>
    </submittedName>
</protein>
<accession>A0AAV7RTE1</accession>
<feature type="compositionally biased region" description="Basic residues" evidence="1">
    <location>
        <begin position="124"/>
        <end position="138"/>
    </location>
</feature>
<name>A0AAV7RTE1_PLEWA</name>
<sequence length="138" mass="15011">MVPQLGLPRLARTHGCSHPPPLPGREPRTRGRPALTRGSAARSDRQGTPPVSPCHVCRSSGTQKSPPAAHAAEQQLTKAGKAPLPARLRPSQPRVLPPQDLPQNKHRGRRSHHSDPGCSPTRGPLKHRHARRNKCLMP</sequence>
<evidence type="ECO:0000256" key="1">
    <source>
        <dbReference type="SAM" id="MobiDB-lite"/>
    </source>
</evidence>
<evidence type="ECO:0000313" key="3">
    <source>
        <dbReference type="Proteomes" id="UP001066276"/>
    </source>
</evidence>
<evidence type="ECO:0000313" key="2">
    <source>
        <dbReference type="EMBL" id="KAJ1155228.1"/>
    </source>
</evidence>
<proteinExistence type="predicted"/>
<dbReference type="EMBL" id="JANPWB010000009">
    <property type="protein sequence ID" value="KAJ1155228.1"/>
    <property type="molecule type" value="Genomic_DNA"/>
</dbReference>